<sequence length="110" mass="10798">FGAPGGAPAGGVLRTSALASSGSTPTTSVRPAGGPAPADNRSASGIGRSMDGRRAETGRAAGGANRPGLLGGRGRPGDDESDERLTWLTEDEMVWREGGAAAPPVLGTGD</sequence>
<keyword evidence="3" id="KW-1185">Reference proteome</keyword>
<feature type="non-terminal residue" evidence="2">
    <location>
        <position position="1"/>
    </location>
</feature>
<feature type="compositionally biased region" description="Polar residues" evidence="1">
    <location>
        <begin position="17"/>
        <end position="29"/>
    </location>
</feature>
<organism evidence="2 3">
    <name type="scientific">Micromonospora parastrephiae</name>
    <dbReference type="NCBI Taxonomy" id="2806101"/>
    <lineage>
        <taxon>Bacteria</taxon>
        <taxon>Bacillati</taxon>
        <taxon>Actinomycetota</taxon>
        <taxon>Actinomycetes</taxon>
        <taxon>Micromonosporales</taxon>
        <taxon>Micromonosporaceae</taxon>
        <taxon>Micromonospora</taxon>
    </lineage>
</organism>
<dbReference type="Proteomes" id="UP000601027">
    <property type="component" value="Unassembled WGS sequence"/>
</dbReference>
<evidence type="ECO:0000313" key="3">
    <source>
        <dbReference type="Proteomes" id="UP000601027"/>
    </source>
</evidence>
<proteinExistence type="predicted"/>
<comment type="caution">
    <text evidence="2">The sequence shown here is derived from an EMBL/GenBank/DDBJ whole genome shotgun (WGS) entry which is preliminary data.</text>
</comment>
<protein>
    <submittedName>
        <fullName evidence="2">Uncharacterized protein</fullName>
    </submittedName>
</protein>
<evidence type="ECO:0000256" key="1">
    <source>
        <dbReference type="SAM" id="MobiDB-lite"/>
    </source>
</evidence>
<reference evidence="2 3" key="1">
    <citation type="submission" date="2021-01" db="EMBL/GenBank/DDBJ databases">
        <title>Draft genome sequence of Micromonospora sp. strain STR1_7.</title>
        <authorList>
            <person name="Karlyshev A."/>
            <person name="Jawad R."/>
        </authorList>
    </citation>
    <scope>NUCLEOTIDE SEQUENCE [LARGE SCALE GENOMIC DNA]</scope>
    <source>
        <strain evidence="2 3">STR1-7</strain>
    </source>
</reference>
<feature type="compositionally biased region" description="Low complexity" evidence="1">
    <location>
        <begin position="58"/>
        <end position="68"/>
    </location>
</feature>
<gene>
    <name evidence="2" type="ORF">JNW91_24950</name>
</gene>
<evidence type="ECO:0000313" key="2">
    <source>
        <dbReference type="EMBL" id="MBM0234775.1"/>
    </source>
</evidence>
<accession>A0ABS1XZU3</accession>
<name>A0ABS1XZU3_9ACTN</name>
<dbReference type="EMBL" id="JAEVHM010000171">
    <property type="protein sequence ID" value="MBM0234775.1"/>
    <property type="molecule type" value="Genomic_DNA"/>
</dbReference>
<feature type="region of interest" description="Disordered" evidence="1">
    <location>
        <begin position="1"/>
        <end position="110"/>
    </location>
</feature>